<organism evidence="1 2">
    <name type="scientific">Allokutzneria multivorans</name>
    <dbReference type="NCBI Taxonomy" id="1142134"/>
    <lineage>
        <taxon>Bacteria</taxon>
        <taxon>Bacillati</taxon>
        <taxon>Actinomycetota</taxon>
        <taxon>Actinomycetes</taxon>
        <taxon>Pseudonocardiales</taxon>
        <taxon>Pseudonocardiaceae</taxon>
        <taxon>Allokutzneria</taxon>
    </lineage>
</organism>
<evidence type="ECO:0000313" key="1">
    <source>
        <dbReference type="EMBL" id="GAA4024940.1"/>
    </source>
</evidence>
<dbReference type="Proteomes" id="UP001501747">
    <property type="component" value="Unassembled WGS sequence"/>
</dbReference>
<name>A0ABP7TE76_9PSEU</name>
<evidence type="ECO:0000313" key="2">
    <source>
        <dbReference type="Proteomes" id="UP001501747"/>
    </source>
</evidence>
<dbReference type="InterPro" id="IPR046164">
    <property type="entry name" value="DUF6166"/>
</dbReference>
<dbReference type="EMBL" id="BAABAL010000019">
    <property type="protein sequence ID" value="GAA4024940.1"/>
    <property type="molecule type" value="Genomic_DNA"/>
</dbReference>
<gene>
    <name evidence="1" type="ORF">GCM10022247_56730</name>
</gene>
<sequence>MSGQAREEDRTYHGIDHPDGQAAARIFVEVSQYGPTERELAHQDGRLRLRELHAFDEDRGGGFGWGYNGGGPSRAASAVLADALDEPQERYDFPTSVDRVADRLRKDFCEDVLSQLCGEWRLRRGAVLRWARGWYAQQGITPLPSALAALPPIGHRRMR</sequence>
<keyword evidence="2" id="KW-1185">Reference proteome</keyword>
<comment type="caution">
    <text evidence="1">The sequence shown here is derived from an EMBL/GenBank/DDBJ whole genome shotgun (WGS) entry which is preliminary data.</text>
</comment>
<proteinExistence type="predicted"/>
<protein>
    <submittedName>
        <fullName evidence="1">Uncharacterized protein</fullName>
    </submittedName>
</protein>
<accession>A0ABP7TE76</accession>
<dbReference type="RefSeq" id="WP_344881191.1">
    <property type="nucleotide sequence ID" value="NZ_BAABAL010000019.1"/>
</dbReference>
<reference evidence="2" key="1">
    <citation type="journal article" date="2019" name="Int. J. Syst. Evol. Microbiol.">
        <title>The Global Catalogue of Microorganisms (GCM) 10K type strain sequencing project: providing services to taxonomists for standard genome sequencing and annotation.</title>
        <authorList>
            <consortium name="The Broad Institute Genomics Platform"/>
            <consortium name="The Broad Institute Genome Sequencing Center for Infectious Disease"/>
            <person name="Wu L."/>
            <person name="Ma J."/>
        </authorList>
    </citation>
    <scope>NUCLEOTIDE SEQUENCE [LARGE SCALE GENOMIC DNA]</scope>
    <source>
        <strain evidence="2">JCM 17342</strain>
    </source>
</reference>
<dbReference type="Pfam" id="PF19663">
    <property type="entry name" value="DUF6166"/>
    <property type="match status" value="1"/>
</dbReference>